<keyword evidence="2" id="KW-0472">Membrane</keyword>
<feature type="transmembrane region" description="Helical" evidence="2">
    <location>
        <begin position="40"/>
        <end position="61"/>
    </location>
</feature>
<keyword evidence="2" id="KW-0812">Transmembrane</keyword>
<dbReference type="STRING" id="883161.HMPREF9306_01088"/>
<name>S2W0X9_9ACTN</name>
<dbReference type="EMBL" id="AGZR01000006">
    <property type="protein sequence ID" value="EPD32781.1"/>
    <property type="molecule type" value="Genomic_DNA"/>
</dbReference>
<keyword evidence="4" id="KW-1185">Reference proteome</keyword>
<evidence type="ECO:0000256" key="2">
    <source>
        <dbReference type="SAM" id="Phobius"/>
    </source>
</evidence>
<evidence type="ECO:0000313" key="3">
    <source>
        <dbReference type="EMBL" id="EPD32781.1"/>
    </source>
</evidence>
<dbReference type="Proteomes" id="UP000014417">
    <property type="component" value="Unassembled WGS sequence"/>
</dbReference>
<feature type="region of interest" description="Disordered" evidence="1">
    <location>
        <begin position="1"/>
        <end position="29"/>
    </location>
</feature>
<evidence type="ECO:0000256" key="1">
    <source>
        <dbReference type="SAM" id="MobiDB-lite"/>
    </source>
</evidence>
<keyword evidence="2" id="KW-1133">Transmembrane helix</keyword>
<evidence type="ECO:0000313" key="4">
    <source>
        <dbReference type="Proteomes" id="UP000014417"/>
    </source>
</evidence>
<dbReference type="HOGENOM" id="CLU_198267_0_0_11"/>
<gene>
    <name evidence="3" type="ORF">HMPREF9306_01088</name>
</gene>
<sequence>MKGFSDLNINGNTPVRVQPESDEWGTKRVPSVSQKKRARALVFVATIISATAVGLAMKFFFDILMLG</sequence>
<accession>S2W0X9</accession>
<reference evidence="3 4" key="1">
    <citation type="submission" date="2013-04" db="EMBL/GenBank/DDBJ databases">
        <title>The Genome Sequence of Propionimicrobium lymphophilum ACS-093-V-SCH5.</title>
        <authorList>
            <consortium name="The Broad Institute Genomics Platform"/>
            <person name="Earl A."/>
            <person name="Ward D."/>
            <person name="Feldgarden M."/>
            <person name="Gevers D."/>
            <person name="Saerens B."/>
            <person name="Vaneechoutte M."/>
            <person name="Walker B."/>
            <person name="Young S."/>
            <person name="Zeng Q."/>
            <person name="Gargeya S."/>
            <person name="Fitzgerald M."/>
            <person name="Haas B."/>
            <person name="Abouelleil A."/>
            <person name="Allen A.W."/>
            <person name="Alvarado L."/>
            <person name="Arachchi H.M."/>
            <person name="Berlin A.M."/>
            <person name="Chapman S.B."/>
            <person name="Gainer-Dewar J."/>
            <person name="Goldberg J."/>
            <person name="Griggs A."/>
            <person name="Gujja S."/>
            <person name="Hansen M."/>
            <person name="Howarth C."/>
            <person name="Imamovic A."/>
            <person name="Ireland A."/>
            <person name="Larimer J."/>
            <person name="McCowan C."/>
            <person name="Murphy C."/>
            <person name="Pearson M."/>
            <person name="Poon T.W."/>
            <person name="Priest M."/>
            <person name="Roberts A."/>
            <person name="Saif S."/>
            <person name="Shea T."/>
            <person name="Sisk P."/>
            <person name="Sykes S."/>
            <person name="Wortman J."/>
            <person name="Nusbaum C."/>
            <person name="Birren B."/>
        </authorList>
    </citation>
    <scope>NUCLEOTIDE SEQUENCE [LARGE SCALE GENOMIC DNA]</scope>
    <source>
        <strain evidence="3 4">ACS-093-V-SCH5</strain>
    </source>
</reference>
<comment type="caution">
    <text evidence="3">The sequence shown here is derived from an EMBL/GenBank/DDBJ whole genome shotgun (WGS) entry which is preliminary data.</text>
</comment>
<organism evidence="3 4">
    <name type="scientific">Propionimicrobium lymphophilum ACS-093-V-SCH5</name>
    <dbReference type="NCBI Taxonomy" id="883161"/>
    <lineage>
        <taxon>Bacteria</taxon>
        <taxon>Bacillati</taxon>
        <taxon>Actinomycetota</taxon>
        <taxon>Actinomycetes</taxon>
        <taxon>Propionibacteriales</taxon>
        <taxon>Propionibacteriaceae</taxon>
        <taxon>Propionimicrobium</taxon>
    </lineage>
</organism>
<proteinExistence type="predicted"/>
<protein>
    <submittedName>
        <fullName evidence="3">Uncharacterized protein</fullName>
    </submittedName>
</protein>
<dbReference type="AlphaFoldDB" id="S2W0X9"/>